<dbReference type="GO" id="GO:0000049">
    <property type="term" value="F:tRNA binding"/>
    <property type="evidence" value="ECO:0007669"/>
    <property type="project" value="InterPro"/>
</dbReference>
<dbReference type="InterPro" id="IPR033709">
    <property type="entry name" value="Anticodon_Ile_ABEc"/>
</dbReference>
<dbReference type="Pfam" id="PF08264">
    <property type="entry name" value="Anticodon_1"/>
    <property type="match status" value="1"/>
</dbReference>
<dbReference type="Gene3D" id="3.40.50.620">
    <property type="entry name" value="HUPs"/>
    <property type="match status" value="2"/>
</dbReference>
<protein>
    <submittedName>
        <fullName evidence="9">Isoleucine--tRNA ligase</fullName>
    </submittedName>
</protein>
<organism evidence="9 10">
    <name type="scientific">Candidatus Thermofonsia Clade 3 bacterium</name>
    <dbReference type="NCBI Taxonomy" id="2364212"/>
    <lineage>
        <taxon>Bacteria</taxon>
        <taxon>Bacillati</taxon>
        <taxon>Chloroflexota</taxon>
        <taxon>Candidatus Thermofontia</taxon>
        <taxon>Candidatus Thermofonsia Clade 3</taxon>
    </lineage>
</organism>
<evidence type="ECO:0000256" key="6">
    <source>
        <dbReference type="ARBA" id="ARBA00048359"/>
    </source>
</evidence>
<evidence type="ECO:0000256" key="4">
    <source>
        <dbReference type="ARBA" id="ARBA00022917"/>
    </source>
</evidence>
<sequence length="1143" mass="130837">MFQPVATQIDFPAQERDVLAFWARTRAFDRLRELRADSDKRFSFIDGPITANNPMGVHHAWGRTYKDLWQRYFAMKGYNQRWQNGFDCQGLWVEVNVEKDMGFKSKRDIETFGVERFIGLCKQRVLNSAAMQTEQSIRLGYWMDWNDPEELRWLAQKIVEDPQQVITLERNGQKITGTVEQIVGRLGLPELGGSYFTFSDENNYQIWSFLKKCHERGWIYRGEDVIPWCPRCATGISQHEIDTEGYKDREDPAITVRMKLRSFDVSQATWVSPQARAKFDHASGKFLLAWTTTPWTLPANIMASVGPKLTYAIVRQLHKDGELAVYFLSKKTLHILRGEYEVLGEIRGEHMAGWTYEGLFDDLPAFIDAHKRWQDKHDGRAFAHVVITWDGVGEDEGTGIVHNAPGAGPEDYQLGKQHSMPKIAPLNEDGRFLDGFGELTGKHAHDVPDLVEALLKAKGYFYRRDKYVHRYAHCWRCGTPLVYRMVDEWYISMDELRHEMMAVSEQIRWIPSFGKERELDWLRNMHDWMISKKRYWGLALPIWEYPDGTFEVIGSYEELKARAVEGWEQFDGHTPHRPHIDKVKIKHPVTGLIGTRVPDVGNPWLDAGIVAYSTLRYRTDRAYWQRWFPADFITESFPGQFRNWFYSLIAMSTVLEGRMPTRTILGYATLLDEKGEPMHKSKGNAIEFNEAADQAGADVMRWLYARQRYDDNLLFGYNALNEARRQVIIPLWNVYAFFVTYANADGWSPKSPEAQEQPTTLSALDKWVLARLAETTNMVNAALDAYDARPAVLAIEKFVDDLSNWYVRRSRERFWGRQMTADKEAAYATLYEVLTTLARLIAPIVPFISEAMWQNLRNADFRIQNPEDNRRLRDSRRAFSVHHQPYPQPRELTEEEHHLLRQVALARTVVALGHSTRAQSKVKVRQPLRKAMIVADDEARRAILAHYDVITDELNVKALEFVEREVELVSYRVLPDLKKLGKKLGADLPKVRAGLGQLDPASVVAAVKAGRPVAVNGVSLQPDEIIIQAIPREGLIVAGENGIVVGLDTTLDEALIAEGLAREVVRRVNDLRKAAGLNVSDRIHLAYSASDRLRRAITQFADYIAGETLSVALSEGQLADGIRASDTFDGEQLTISIKKASDE</sequence>
<evidence type="ECO:0000256" key="5">
    <source>
        <dbReference type="ARBA" id="ARBA00023146"/>
    </source>
</evidence>
<feature type="domain" description="Aminoacyl-tRNA synthetase class Ia" evidence="7">
    <location>
        <begin position="191"/>
        <end position="705"/>
    </location>
</feature>
<dbReference type="Pfam" id="PF19302">
    <property type="entry name" value="DUF5915"/>
    <property type="match status" value="1"/>
</dbReference>
<dbReference type="InterPro" id="IPR023586">
    <property type="entry name" value="Ile-tRNA-ligase_type2"/>
</dbReference>
<evidence type="ECO:0000313" key="9">
    <source>
        <dbReference type="EMBL" id="PJF48482.1"/>
    </source>
</evidence>
<dbReference type="PANTHER" id="PTHR42780">
    <property type="entry name" value="SOLEUCYL-TRNA SYNTHETASE"/>
    <property type="match status" value="1"/>
</dbReference>
<feature type="domain" description="Methionyl/Valyl/Leucyl/Isoleucyl-tRNA synthetase anticodon-binding" evidence="8">
    <location>
        <begin position="765"/>
        <end position="930"/>
    </location>
</feature>
<evidence type="ECO:0000256" key="1">
    <source>
        <dbReference type="ARBA" id="ARBA00022598"/>
    </source>
</evidence>
<dbReference type="SUPFAM" id="SSF52374">
    <property type="entry name" value="Nucleotidylyl transferase"/>
    <property type="match status" value="1"/>
</dbReference>
<dbReference type="GO" id="GO:0005524">
    <property type="term" value="F:ATP binding"/>
    <property type="evidence" value="ECO:0007669"/>
    <property type="project" value="UniProtKB-KW"/>
</dbReference>
<dbReference type="AlphaFoldDB" id="A0A2M8QFF0"/>
<accession>A0A2M8QFF0</accession>
<keyword evidence="1 9" id="KW-0436">Ligase</keyword>
<comment type="caution">
    <text evidence="9">The sequence shown here is derived from an EMBL/GenBank/DDBJ whole genome shotgun (WGS) entry which is preliminary data.</text>
</comment>
<evidence type="ECO:0000259" key="8">
    <source>
        <dbReference type="Pfam" id="PF08264"/>
    </source>
</evidence>
<feature type="domain" description="Aminoacyl-tRNA synthetase class Ia" evidence="7">
    <location>
        <begin position="18"/>
        <end position="148"/>
    </location>
</feature>
<comment type="catalytic activity">
    <reaction evidence="6">
        <text>tRNA(Ile) + L-isoleucine + ATP = L-isoleucyl-tRNA(Ile) + AMP + diphosphate</text>
        <dbReference type="Rhea" id="RHEA:11060"/>
        <dbReference type="Rhea" id="RHEA-COMP:9666"/>
        <dbReference type="Rhea" id="RHEA-COMP:9695"/>
        <dbReference type="ChEBI" id="CHEBI:30616"/>
        <dbReference type="ChEBI" id="CHEBI:33019"/>
        <dbReference type="ChEBI" id="CHEBI:58045"/>
        <dbReference type="ChEBI" id="CHEBI:78442"/>
        <dbReference type="ChEBI" id="CHEBI:78528"/>
        <dbReference type="ChEBI" id="CHEBI:456215"/>
        <dbReference type="EC" id="6.1.1.5"/>
    </reaction>
</comment>
<proteinExistence type="predicted"/>
<dbReference type="SUPFAM" id="SSF50677">
    <property type="entry name" value="ValRS/IleRS/LeuRS editing domain"/>
    <property type="match status" value="1"/>
</dbReference>
<name>A0A2M8QFF0_9CHLR</name>
<dbReference type="GO" id="GO:0004822">
    <property type="term" value="F:isoleucine-tRNA ligase activity"/>
    <property type="evidence" value="ECO:0007669"/>
    <property type="project" value="UniProtKB-EC"/>
</dbReference>
<keyword evidence="3" id="KW-0067">ATP-binding</keyword>
<dbReference type="EMBL" id="PGTN01000013">
    <property type="protein sequence ID" value="PJF48482.1"/>
    <property type="molecule type" value="Genomic_DNA"/>
</dbReference>
<evidence type="ECO:0000256" key="3">
    <source>
        <dbReference type="ARBA" id="ARBA00022840"/>
    </source>
</evidence>
<dbReference type="InterPro" id="IPR002300">
    <property type="entry name" value="aa-tRNA-synth_Ia"/>
</dbReference>
<dbReference type="Proteomes" id="UP000230790">
    <property type="component" value="Unassembled WGS sequence"/>
</dbReference>
<dbReference type="CDD" id="cd07961">
    <property type="entry name" value="Anticodon_Ia_Ile_ABEc"/>
    <property type="match status" value="1"/>
</dbReference>
<dbReference type="Pfam" id="PF00133">
    <property type="entry name" value="tRNA-synt_1"/>
    <property type="match status" value="2"/>
</dbReference>
<dbReference type="SUPFAM" id="SSF47323">
    <property type="entry name" value="Anticodon-binding domain of a subclass of class I aminoacyl-tRNA synthetases"/>
    <property type="match status" value="1"/>
</dbReference>
<evidence type="ECO:0000259" key="7">
    <source>
        <dbReference type="Pfam" id="PF00133"/>
    </source>
</evidence>
<dbReference type="InterPro" id="IPR013155">
    <property type="entry name" value="M/V/L/I-tRNA-synth_anticd-bd"/>
</dbReference>
<gene>
    <name evidence="9" type="ORF">CUN48_03205</name>
</gene>
<dbReference type="GO" id="GO:0002161">
    <property type="term" value="F:aminoacyl-tRNA deacylase activity"/>
    <property type="evidence" value="ECO:0007669"/>
    <property type="project" value="InterPro"/>
</dbReference>
<dbReference type="InterPro" id="IPR009080">
    <property type="entry name" value="tRNAsynth_Ia_anticodon-bd"/>
</dbReference>
<reference evidence="9 10" key="1">
    <citation type="submission" date="2017-11" db="EMBL/GenBank/DDBJ databases">
        <title>Evolution of Phototrophy in the Chloroflexi Phylum Driven by Horizontal Gene Transfer.</title>
        <authorList>
            <person name="Ward L.M."/>
            <person name="Hemp J."/>
            <person name="Shih P.M."/>
            <person name="Mcglynn S.E."/>
            <person name="Fischer W."/>
        </authorList>
    </citation>
    <scope>NUCLEOTIDE SEQUENCE [LARGE SCALE GENOMIC DNA]</scope>
    <source>
        <strain evidence="9">JP3_7</strain>
    </source>
</reference>
<dbReference type="PANTHER" id="PTHR42780:SF1">
    <property type="entry name" value="ISOLEUCINE--TRNA LIGASE, CYTOPLASMIC"/>
    <property type="match status" value="1"/>
</dbReference>
<dbReference type="GO" id="GO:0006428">
    <property type="term" value="P:isoleucyl-tRNA aminoacylation"/>
    <property type="evidence" value="ECO:0007669"/>
    <property type="project" value="TreeGrafter"/>
</dbReference>
<keyword evidence="2" id="KW-0547">Nucleotide-binding</keyword>
<dbReference type="Gene3D" id="1.10.730.10">
    <property type="entry name" value="Isoleucyl-tRNA Synthetase, Domain 1"/>
    <property type="match status" value="1"/>
</dbReference>
<dbReference type="InterPro" id="IPR014729">
    <property type="entry name" value="Rossmann-like_a/b/a_fold"/>
</dbReference>
<evidence type="ECO:0000313" key="10">
    <source>
        <dbReference type="Proteomes" id="UP000230790"/>
    </source>
</evidence>
<dbReference type="InterPro" id="IPR009008">
    <property type="entry name" value="Val/Leu/Ile-tRNA-synth_edit"/>
</dbReference>
<keyword evidence="5" id="KW-0030">Aminoacyl-tRNA synthetase</keyword>
<evidence type="ECO:0000256" key="2">
    <source>
        <dbReference type="ARBA" id="ARBA00022741"/>
    </source>
</evidence>
<keyword evidence="4" id="KW-0648">Protein biosynthesis</keyword>